<keyword evidence="1" id="KW-0092">Biotin</keyword>
<dbReference type="Pfam" id="PF00364">
    <property type="entry name" value="Biotin_lipoyl"/>
    <property type="match status" value="1"/>
</dbReference>
<accession>A0A223MVE8</accession>
<dbReference type="GO" id="GO:0006814">
    <property type="term" value="P:sodium ion transport"/>
    <property type="evidence" value="ECO:0007669"/>
    <property type="project" value="InterPro"/>
</dbReference>
<dbReference type="GO" id="GO:0006094">
    <property type="term" value="P:gluconeogenesis"/>
    <property type="evidence" value="ECO:0007669"/>
    <property type="project" value="TreeGrafter"/>
</dbReference>
<dbReference type="GO" id="GO:0008948">
    <property type="term" value="F:oxaloacetate decarboxylase activity"/>
    <property type="evidence" value="ECO:0007669"/>
    <property type="project" value="InterPro"/>
</dbReference>
<dbReference type="Gene3D" id="2.40.50.100">
    <property type="match status" value="1"/>
</dbReference>
<dbReference type="PROSITE" id="PS50991">
    <property type="entry name" value="PYR_CT"/>
    <property type="match status" value="1"/>
</dbReference>
<feature type="domain" description="Lipoyl-binding" evidence="2">
    <location>
        <begin position="514"/>
        <end position="592"/>
    </location>
</feature>
<dbReference type="SUPFAM" id="SSF51230">
    <property type="entry name" value="Single hybrid motif"/>
    <property type="match status" value="1"/>
</dbReference>
<dbReference type="SUPFAM" id="SSF89000">
    <property type="entry name" value="post-HMGL domain-like"/>
    <property type="match status" value="1"/>
</dbReference>
<evidence type="ECO:0000259" key="2">
    <source>
        <dbReference type="PROSITE" id="PS50968"/>
    </source>
</evidence>
<evidence type="ECO:0000313" key="5">
    <source>
        <dbReference type="Proteomes" id="UP000215148"/>
    </source>
</evidence>
<dbReference type="EMBL" id="CP022741">
    <property type="protein sequence ID" value="ASU21494.1"/>
    <property type="molecule type" value="Genomic_DNA"/>
</dbReference>
<keyword evidence="5" id="KW-1185">Reference proteome</keyword>
<dbReference type="PROSITE" id="PS50968">
    <property type="entry name" value="BIOTINYL_LIPOYL"/>
    <property type="match status" value="1"/>
</dbReference>
<feature type="domain" description="Pyruvate carboxyltransferase" evidence="3">
    <location>
        <begin position="5"/>
        <end position="265"/>
    </location>
</feature>
<dbReference type="PANTHER" id="PTHR43778:SF2">
    <property type="entry name" value="PYRUVATE CARBOXYLASE, MITOCHONDRIAL"/>
    <property type="match status" value="1"/>
</dbReference>
<evidence type="ECO:0000256" key="1">
    <source>
        <dbReference type="ARBA" id="ARBA00023267"/>
    </source>
</evidence>
<dbReference type="PROSITE" id="PS00188">
    <property type="entry name" value="BIOTIN"/>
    <property type="match status" value="1"/>
</dbReference>
<dbReference type="InterPro" id="IPR055268">
    <property type="entry name" value="PCB-like"/>
</dbReference>
<evidence type="ECO:0000313" key="4">
    <source>
        <dbReference type="EMBL" id="ASU21494.1"/>
    </source>
</evidence>
<reference evidence="4 5" key="1">
    <citation type="submission" date="2017-08" db="EMBL/GenBank/DDBJ databases">
        <title>The Vibrio qinghaiensis sp.-Q67 is a luminous bacteria isolated firstly from Qinghai lake, Qinghai province, China, which has been proved to be very sensitive to detect environmental and food pollutants. Therefore, complete genome analysis of V. qinghaiensis sp.-Q67 highlights the potential application of this strain on detection of hazards in the contaminated environments.</title>
        <authorList>
            <person name="Gong L."/>
        </authorList>
    </citation>
    <scope>NUCLEOTIDE SEQUENCE [LARGE SCALE GENOMIC DNA]</scope>
    <source>
        <strain evidence="4 5">Q67</strain>
    </source>
</reference>
<dbReference type="CDD" id="cd07937">
    <property type="entry name" value="DRE_TIM_PC_TC_5S"/>
    <property type="match status" value="1"/>
</dbReference>
<dbReference type="Pfam" id="PF00682">
    <property type="entry name" value="HMGL-like"/>
    <property type="match status" value="1"/>
</dbReference>
<dbReference type="InterPro" id="IPR013785">
    <property type="entry name" value="Aldolase_TIM"/>
</dbReference>
<dbReference type="FunFam" id="3.20.20.70:FF:000194">
    <property type="entry name" value="Oxaloacetate decarboxylase alpha subunit"/>
    <property type="match status" value="1"/>
</dbReference>
<sequence>MSKPLAITDVVLRDAHQSLFATRMRIEDMLPIAAELDKIGYWSLETWGGATFDACIRFLGEDPWERLRSLKQAMPNTPMQMLLRGQNLLGYRHYADDVVEKFVERAHANGMDVFRIFDAMNDVRNFEKAVKATIDVGAHAQGTLSYTTSPVHNSDTWVDLAKRLEDLGCHSLCIKDMSGLLKPYEAEDLITRIKSSCAVPLALHSHATTGLSAATAVKAVEAGIDILDTAISSMSQTYGHTPTETVVAMLEGTERDTGLSLTQLEPIATYFREVRKKYAKWEGQLKGVDSRILIAQVPGGMLTNMEGQLKEQGAADRLDEVLEEIPRVRKDLGFIPLVTPTSQIVGTQAVINVLTGERYKSITKETAGVLKGEYGATPAPVNTELQAKVLGNLTPITCRPADLLDAEMAVLTTELLEKAKAEGISLAADTVDDVLTYALFPQVGLKFLKNRHNPDAFEPAPTVESAKPTPATVVTKGGIETYSVKVDGQIYTVEVGPQGQLSSIAASQSQAAQSSAVPASNNAEAVPSPLAGNIFKVNVQAGSEVLEGDVLVILEAMKMETEIRAARGGIVQDLHVKEGDAVTVGAPLLSLA</sequence>
<dbReference type="InterPro" id="IPR005776">
    <property type="entry name" value="OadA"/>
</dbReference>
<dbReference type="NCBIfam" id="TIGR01108">
    <property type="entry name" value="oadA"/>
    <property type="match status" value="1"/>
</dbReference>
<dbReference type="InterPro" id="IPR000089">
    <property type="entry name" value="Biotin_lipoyl"/>
</dbReference>
<dbReference type="NCBIfam" id="NF006761">
    <property type="entry name" value="PRK09282.1"/>
    <property type="match status" value="1"/>
</dbReference>
<gene>
    <name evidence="4" type="primary">oadA</name>
    <name evidence="4" type="ORF">CCZ37_02315</name>
</gene>
<organism evidence="4 5">
    <name type="scientific">Vibrio qinghaiensis</name>
    <dbReference type="NCBI Taxonomy" id="2025808"/>
    <lineage>
        <taxon>Bacteria</taxon>
        <taxon>Pseudomonadati</taxon>
        <taxon>Pseudomonadota</taxon>
        <taxon>Gammaproteobacteria</taxon>
        <taxon>Vibrionales</taxon>
        <taxon>Vibrionaceae</taxon>
        <taxon>Vibrio</taxon>
    </lineage>
</organism>
<dbReference type="Pfam" id="PF02436">
    <property type="entry name" value="PYC_OADA"/>
    <property type="match status" value="1"/>
</dbReference>
<dbReference type="GO" id="GO:0004736">
    <property type="term" value="F:pyruvate carboxylase activity"/>
    <property type="evidence" value="ECO:0007669"/>
    <property type="project" value="TreeGrafter"/>
</dbReference>
<dbReference type="InterPro" id="IPR001882">
    <property type="entry name" value="Biotin_BS"/>
</dbReference>
<dbReference type="KEGG" id="vqi:CCZ37_02315"/>
<dbReference type="GO" id="GO:0005737">
    <property type="term" value="C:cytoplasm"/>
    <property type="evidence" value="ECO:0007669"/>
    <property type="project" value="TreeGrafter"/>
</dbReference>
<dbReference type="Gene3D" id="3.20.20.70">
    <property type="entry name" value="Aldolase class I"/>
    <property type="match status" value="1"/>
</dbReference>
<dbReference type="FunFam" id="2.40.50.100:FF:000003">
    <property type="entry name" value="Acetyl-CoA carboxylase biotin carboxyl carrier protein"/>
    <property type="match status" value="1"/>
</dbReference>
<dbReference type="CDD" id="cd06850">
    <property type="entry name" value="biotinyl_domain"/>
    <property type="match status" value="1"/>
</dbReference>
<proteinExistence type="predicted"/>
<evidence type="ECO:0000259" key="3">
    <source>
        <dbReference type="PROSITE" id="PS50991"/>
    </source>
</evidence>
<name>A0A223MVE8_9VIBR</name>
<protein>
    <submittedName>
        <fullName evidence="4">Oxaloacetate decarboxylase subunit alpha</fullName>
    </submittedName>
</protein>
<dbReference type="NCBIfam" id="NF010643">
    <property type="entry name" value="PRK14040.1"/>
    <property type="match status" value="1"/>
</dbReference>
<dbReference type="AlphaFoldDB" id="A0A223MVE8"/>
<dbReference type="SUPFAM" id="SSF51569">
    <property type="entry name" value="Aldolase"/>
    <property type="match status" value="1"/>
</dbReference>
<dbReference type="InterPro" id="IPR011053">
    <property type="entry name" value="Single_hybrid_motif"/>
</dbReference>
<dbReference type="InterPro" id="IPR000891">
    <property type="entry name" value="PYR_CT"/>
</dbReference>
<dbReference type="Proteomes" id="UP000215148">
    <property type="component" value="Chromosome 1"/>
</dbReference>
<dbReference type="InterPro" id="IPR003379">
    <property type="entry name" value="Carboxylase_cons_dom"/>
</dbReference>
<dbReference type="PANTHER" id="PTHR43778">
    <property type="entry name" value="PYRUVATE CARBOXYLASE"/>
    <property type="match status" value="1"/>
</dbReference>